<dbReference type="Proteomes" id="UP001140087">
    <property type="component" value="Unassembled WGS sequence"/>
</dbReference>
<feature type="non-terminal residue" evidence="1">
    <location>
        <position position="128"/>
    </location>
</feature>
<accession>A0ACC1LH51</accession>
<proteinExistence type="predicted"/>
<reference evidence="1" key="1">
    <citation type="submission" date="2022-07" db="EMBL/GenBank/DDBJ databases">
        <title>Phylogenomic reconstructions and comparative analyses of Kickxellomycotina fungi.</title>
        <authorList>
            <person name="Reynolds N.K."/>
            <person name="Stajich J.E."/>
            <person name="Barry K."/>
            <person name="Grigoriev I.V."/>
            <person name="Crous P."/>
            <person name="Smith M.E."/>
        </authorList>
    </citation>
    <scope>NUCLEOTIDE SEQUENCE</scope>
    <source>
        <strain evidence="1">BCRC 34780</strain>
    </source>
</reference>
<sequence length="128" mass="14088">MNPALGALRAGRAAGGARARCLARAYTAGGRAAAAAGDQPALLPGQLLVGPPHPVSNIRPVRFYVPADETAAERRYREMREEAADRDHRFWLDNNTRFEHGKAEFERRTAAAKGACSIDDLSEYYRQY</sequence>
<protein>
    <submittedName>
        <fullName evidence="1">Uncharacterized protein</fullName>
    </submittedName>
</protein>
<gene>
    <name evidence="1" type="ORF">H4R21_000478</name>
</gene>
<keyword evidence="2" id="KW-1185">Reference proteome</keyword>
<evidence type="ECO:0000313" key="1">
    <source>
        <dbReference type="EMBL" id="KAJ2807444.1"/>
    </source>
</evidence>
<evidence type="ECO:0000313" key="2">
    <source>
        <dbReference type="Proteomes" id="UP001140087"/>
    </source>
</evidence>
<dbReference type="EMBL" id="JANBUN010000056">
    <property type="protein sequence ID" value="KAJ2807444.1"/>
    <property type="molecule type" value="Genomic_DNA"/>
</dbReference>
<comment type="caution">
    <text evidence="1">The sequence shown here is derived from an EMBL/GenBank/DDBJ whole genome shotgun (WGS) entry which is preliminary data.</text>
</comment>
<name>A0ACC1LH51_9FUNG</name>
<organism evidence="1 2">
    <name type="scientific">Coemansia helicoidea</name>
    <dbReference type="NCBI Taxonomy" id="1286919"/>
    <lineage>
        <taxon>Eukaryota</taxon>
        <taxon>Fungi</taxon>
        <taxon>Fungi incertae sedis</taxon>
        <taxon>Zoopagomycota</taxon>
        <taxon>Kickxellomycotina</taxon>
        <taxon>Kickxellomycetes</taxon>
        <taxon>Kickxellales</taxon>
        <taxon>Kickxellaceae</taxon>
        <taxon>Coemansia</taxon>
    </lineage>
</organism>